<protein>
    <recommendedName>
        <fullName evidence="2">DUF7580 domain-containing protein</fullName>
    </recommendedName>
</protein>
<dbReference type="EMBL" id="JBFTWV010000025">
    <property type="protein sequence ID" value="KAL2796647.1"/>
    <property type="molecule type" value="Genomic_DNA"/>
</dbReference>
<keyword evidence="4" id="KW-1185">Reference proteome</keyword>
<keyword evidence="1" id="KW-0175">Coiled coil</keyword>
<feature type="domain" description="DUF7580" evidence="2">
    <location>
        <begin position="311"/>
        <end position="552"/>
    </location>
</feature>
<evidence type="ECO:0000256" key="1">
    <source>
        <dbReference type="SAM" id="Coils"/>
    </source>
</evidence>
<dbReference type="Proteomes" id="UP001610563">
    <property type="component" value="Unassembled WGS sequence"/>
</dbReference>
<sequence>MSGLEIVGVVIGAIPLVVAAIEKYRGRQSLISRRNKGPILRRLLQSLESQHFLLVTDIRLTLSKAGVPYDPASTQLSPVVFKDPIVSDAVDDYLGDNCDMYYNAVDRCHRALAELVQGISGLSPTPSLADLVATYPTKGGLYALPEKIRLSIKREDLDRQIQEMETSILTLQRISDSIAALKAQAIEQPTSRHVGTFVSALNTVRNHAKRLYSAIAVAYPTTCHSHHEARLVLQSRSDLGRKRPGSGAKKDLTFTVSFSPTWSLPDPVPSYRGNITVMEDDDGTQAASTNIIKKKVTISLPSVPNTPSKPKSAMADLCSSIRHAREGGLILDLYLAENRCLTYCNLHDTGTGLSTHTWHSADEFVPLEHLLQGKLGKPWQAIPKIALSLTIASSFLQLVSTPWLRCPLTSKSVRFARSSIEAASHNQSPIPEPFIEERFAAPTVSCQNCPCSVREYTLELGILLLEIQHWKTINTYQAERLSNGQPDIGSRSELARIWADETKMDMLEFHWEAIQRCLCCMFASKGAVPDWDDSMLRKSIAELVIQPLQEHCPLGLR</sequence>
<comment type="caution">
    <text evidence="3">The sequence shown here is derived from an EMBL/GenBank/DDBJ whole genome shotgun (WGS) entry which is preliminary data.</text>
</comment>
<dbReference type="InterPro" id="IPR056002">
    <property type="entry name" value="DUF7580"/>
</dbReference>
<gene>
    <name evidence="3" type="ORF">BJX66DRAFT_134278</name>
</gene>
<name>A0ABR4GC90_9EURO</name>
<feature type="coiled-coil region" evidence="1">
    <location>
        <begin position="147"/>
        <end position="174"/>
    </location>
</feature>
<proteinExistence type="predicted"/>
<organism evidence="3 4">
    <name type="scientific">Aspergillus keveii</name>
    <dbReference type="NCBI Taxonomy" id="714993"/>
    <lineage>
        <taxon>Eukaryota</taxon>
        <taxon>Fungi</taxon>
        <taxon>Dikarya</taxon>
        <taxon>Ascomycota</taxon>
        <taxon>Pezizomycotina</taxon>
        <taxon>Eurotiomycetes</taxon>
        <taxon>Eurotiomycetidae</taxon>
        <taxon>Eurotiales</taxon>
        <taxon>Aspergillaceae</taxon>
        <taxon>Aspergillus</taxon>
        <taxon>Aspergillus subgen. Nidulantes</taxon>
    </lineage>
</organism>
<evidence type="ECO:0000313" key="4">
    <source>
        <dbReference type="Proteomes" id="UP001610563"/>
    </source>
</evidence>
<evidence type="ECO:0000259" key="2">
    <source>
        <dbReference type="Pfam" id="PF24476"/>
    </source>
</evidence>
<evidence type="ECO:0000313" key="3">
    <source>
        <dbReference type="EMBL" id="KAL2796647.1"/>
    </source>
</evidence>
<dbReference type="PANTHER" id="PTHR35186">
    <property type="entry name" value="ANK_REP_REGION DOMAIN-CONTAINING PROTEIN"/>
    <property type="match status" value="1"/>
</dbReference>
<dbReference type="PANTHER" id="PTHR35186:SF4">
    <property type="entry name" value="PRION-INHIBITION AND PROPAGATION HELO DOMAIN-CONTAINING PROTEIN"/>
    <property type="match status" value="1"/>
</dbReference>
<dbReference type="Pfam" id="PF24476">
    <property type="entry name" value="DUF7580"/>
    <property type="match status" value="1"/>
</dbReference>
<reference evidence="3 4" key="1">
    <citation type="submission" date="2024-07" db="EMBL/GenBank/DDBJ databases">
        <title>Section-level genome sequencing and comparative genomics of Aspergillus sections Usti and Cavernicolus.</title>
        <authorList>
            <consortium name="Lawrence Berkeley National Laboratory"/>
            <person name="Nybo J.L."/>
            <person name="Vesth T.C."/>
            <person name="Theobald S."/>
            <person name="Frisvad J.C."/>
            <person name="Larsen T.O."/>
            <person name="Kjaerboelling I."/>
            <person name="Rothschild-Mancinelli K."/>
            <person name="Lyhne E.K."/>
            <person name="Kogle M.E."/>
            <person name="Barry K."/>
            <person name="Clum A."/>
            <person name="Na H."/>
            <person name="Ledsgaard L."/>
            <person name="Lin J."/>
            <person name="Lipzen A."/>
            <person name="Kuo A."/>
            <person name="Riley R."/>
            <person name="Mondo S."/>
            <person name="Labutti K."/>
            <person name="Haridas S."/>
            <person name="Pangalinan J."/>
            <person name="Salamov A.A."/>
            <person name="Simmons B.A."/>
            <person name="Magnuson J.K."/>
            <person name="Chen J."/>
            <person name="Drula E."/>
            <person name="Henrissat B."/>
            <person name="Wiebenga A."/>
            <person name="Lubbers R.J."/>
            <person name="Gomes A.C."/>
            <person name="Makela M.R."/>
            <person name="Stajich J."/>
            <person name="Grigoriev I.V."/>
            <person name="Mortensen U.H."/>
            <person name="De Vries R.P."/>
            <person name="Baker S.E."/>
            <person name="Andersen M.R."/>
        </authorList>
    </citation>
    <scope>NUCLEOTIDE SEQUENCE [LARGE SCALE GENOMIC DNA]</scope>
    <source>
        <strain evidence="3 4">CBS 209.92</strain>
    </source>
</reference>
<accession>A0ABR4GC90</accession>